<dbReference type="PROSITE" id="PS50977">
    <property type="entry name" value="HTH_TETR_2"/>
    <property type="match status" value="1"/>
</dbReference>
<accession>A0A1I0JAF1</accession>
<dbReference type="Proteomes" id="UP000199320">
    <property type="component" value="Unassembled WGS sequence"/>
</dbReference>
<gene>
    <name evidence="8" type="ORF">SAMN04488694_13611</name>
    <name evidence="7" type="ORF">SAMN05192552_103612</name>
</gene>
<keyword evidence="4" id="KW-0804">Transcription</keyword>
<evidence type="ECO:0000256" key="2">
    <source>
        <dbReference type="ARBA" id="ARBA00023015"/>
    </source>
</evidence>
<feature type="domain" description="HTH tetR-type" evidence="6">
    <location>
        <begin position="3"/>
        <end position="63"/>
    </location>
</feature>
<dbReference type="RefSeq" id="WP_092935450.1">
    <property type="nucleotide sequence ID" value="NZ_FMZP01000036.1"/>
</dbReference>
<keyword evidence="2" id="KW-0805">Transcription regulation</keyword>
<evidence type="ECO:0000256" key="3">
    <source>
        <dbReference type="ARBA" id="ARBA00023125"/>
    </source>
</evidence>
<dbReference type="PANTHER" id="PTHR30055">
    <property type="entry name" value="HTH-TYPE TRANSCRIPTIONAL REGULATOR RUTR"/>
    <property type="match status" value="1"/>
</dbReference>
<dbReference type="Pfam" id="PF00440">
    <property type="entry name" value="TetR_N"/>
    <property type="match status" value="1"/>
</dbReference>
<protein>
    <submittedName>
        <fullName evidence="8">DNA-binding transcriptional regulator, AcrR family</fullName>
    </submittedName>
</protein>
<evidence type="ECO:0000313" key="10">
    <source>
        <dbReference type="Proteomes" id="UP000324021"/>
    </source>
</evidence>
<dbReference type="SUPFAM" id="SSF48498">
    <property type="entry name" value="Tetracyclin repressor-like, C-terminal domain"/>
    <property type="match status" value="1"/>
</dbReference>
<dbReference type="GO" id="GO:0000976">
    <property type="term" value="F:transcription cis-regulatory region binding"/>
    <property type="evidence" value="ECO:0007669"/>
    <property type="project" value="TreeGrafter"/>
</dbReference>
<keyword evidence="1" id="KW-0678">Repressor</keyword>
<evidence type="ECO:0000259" key="6">
    <source>
        <dbReference type="PROSITE" id="PS50977"/>
    </source>
</evidence>
<evidence type="ECO:0000256" key="4">
    <source>
        <dbReference type="ARBA" id="ARBA00023163"/>
    </source>
</evidence>
<dbReference type="EMBL" id="FMZP01000036">
    <property type="protein sequence ID" value="SDD63808.1"/>
    <property type="molecule type" value="Genomic_DNA"/>
</dbReference>
<dbReference type="InterPro" id="IPR039538">
    <property type="entry name" value="BetI_C"/>
</dbReference>
<dbReference type="PANTHER" id="PTHR30055:SF234">
    <property type="entry name" value="HTH-TYPE TRANSCRIPTIONAL REGULATOR BETI"/>
    <property type="match status" value="1"/>
</dbReference>
<name>A0A1I0JAF1_9EURY</name>
<evidence type="ECO:0000313" key="7">
    <source>
        <dbReference type="EMBL" id="SDD63808.1"/>
    </source>
</evidence>
<evidence type="ECO:0000313" key="9">
    <source>
        <dbReference type="Proteomes" id="UP000199320"/>
    </source>
</evidence>
<dbReference type="SUPFAM" id="SSF46689">
    <property type="entry name" value="Homeodomain-like"/>
    <property type="match status" value="1"/>
</dbReference>
<dbReference type="InterPro" id="IPR036271">
    <property type="entry name" value="Tet_transcr_reg_TetR-rel_C_sf"/>
</dbReference>
<dbReference type="InterPro" id="IPR050109">
    <property type="entry name" value="HTH-type_TetR-like_transc_reg"/>
</dbReference>
<feature type="DNA-binding region" description="H-T-H motif" evidence="5">
    <location>
        <begin position="26"/>
        <end position="45"/>
    </location>
</feature>
<evidence type="ECO:0000313" key="8">
    <source>
        <dbReference type="EMBL" id="SEU06885.1"/>
    </source>
</evidence>
<reference evidence="8" key="1">
    <citation type="submission" date="2016-10" db="EMBL/GenBank/DDBJ databases">
        <authorList>
            <person name="de Groot N.N."/>
        </authorList>
    </citation>
    <scope>NUCLEOTIDE SEQUENCE [LARGE SCALE GENOMIC DNA]</scope>
    <source>
        <strain evidence="8">CDM_6</strain>
    </source>
</reference>
<reference evidence="9 10" key="2">
    <citation type="submission" date="2016-10" db="EMBL/GenBank/DDBJ databases">
        <authorList>
            <person name="Varghese N."/>
            <person name="Submissions S."/>
        </authorList>
    </citation>
    <scope>NUCLEOTIDE SEQUENCE [LARGE SCALE GENOMIC DNA]</scope>
    <source>
        <strain evidence="7 10">CDM_1</strain>
        <strain evidence="9">CDM_6</strain>
    </source>
</reference>
<dbReference type="EMBL" id="FOIC01000036">
    <property type="protein sequence ID" value="SEU06885.1"/>
    <property type="molecule type" value="Genomic_DNA"/>
</dbReference>
<dbReference type="PRINTS" id="PR00455">
    <property type="entry name" value="HTHTETR"/>
</dbReference>
<organism evidence="8 9">
    <name type="scientific">Natrinema hispanicum</name>
    <dbReference type="NCBI Taxonomy" id="392421"/>
    <lineage>
        <taxon>Archaea</taxon>
        <taxon>Methanobacteriati</taxon>
        <taxon>Methanobacteriota</taxon>
        <taxon>Stenosarchaea group</taxon>
        <taxon>Halobacteria</taxon>
        <taxon>Halobacteriales</taxon>
        <taxon>Natrialbaceae</taxon>
        <taxon>Natrinema</taxon>
    </lineage>
</organism>
<dbReference type="OrthoDB" id="135877at2157"/>
<evidence type="ECO:0000256" key="5">
    <source>
        <dbReference type="PROSITE-ProRule" id="PRU00335"/>
    </source>
</evidence>
<dbReference type="Proteomes" id="UP000324021">
    <property type="component" value="Unassembled WGS sequence"/>
</dbReference>
<dbReference type="Gene3D" id="1.10.357.10">
    <property type="entry name" value="Tetracycline Repressor, domain 2"/>
    <property type="match status" value="1"/>
</dbReference>
<evidence type="ECO:0000256" key="1">
    <source>
        <dbReference type="ARBA" id="ARBA00022491"/>
    </source>
</evidence>
<keyword evidence="3 5" id="KW-0238">DNA-binding</keyword>
<keyword evidence="9" id="KW-1185">Reference proteome</keyword>
<proteinExistence type="predicted"/>
<dbReference type="InterPro" id="IPR001647">
    <property type="entry name" value="HTH_TetR"/>
</dbReference>
<dbReference type="Pfam" id="PF13977">
    <property type="entry name" value="TetR_C_6"/>
    <property type="match status" value="1"/>
</dbReference>
<sequence length="199" mass="22257">MDDDTATEILEATSRALCKHGYADLTLTDIADEADRSKAAIHYYYDSKENLFLEFLDFLYERYTAQLPAVDGGTPRDQLYTLLETALTDEEAAPAQEYQTALLEVTAQAPYNDAIQTRLVSFDDLLFERAREIITAGVEIGEFNETVEPAVAAEFLMTAITGAHTRRVAIDQPSERSYEAITQYAERHFLADGLSEATH</sequence>
<dbReference type="GO" id="GO:0003700">
    <property type="term" value="F:DNA-binding transcription factor activity"/>
    <property type="evidence" value="ECO:0007669"/>
    <property type="project" value="TreeGrafter"/>
</dbReference>
<dbReference type="AlphaFoldDB" id="A0A1I0JAF1"/>
<dbReference type="STRING" id="392421.SAMN04488694_13611"/>
<dbReference type="InterPro" id="IPR009057">
    <property type="entry name" value="Homeodomain-like_sf"/>
</dbReference>